<feature type="non-terminal residue" evidence="2">
    <location>
        <position position="373"/>
    </location>
</feature>
<keyword evidence="1" id="KW-0732">Signal</keyword>
<protein>
    <submittedName>
        <fullName evidence="2">Uncharacterized protein</fullName>
    </submittedName>
</protein>
<sequence length="373" mass="42083">MYTFFILIFIGVINISLYEARPKINANLRNELYNSNYRPIDSLQTLRVHTNPNQGYVIVDENQDVNIGNGHNRHNAVIVDERSRPRFDENTNMDGIYGINSGKPNIQGYGSTLDNRYGTDETPQFYNPKPGQYSPNYRRTTDKNTIGIGNDNIANSNHGYTIADGNQILNFGNGRDNNNVLIVNKGSRRNFVGSNDDINNPATSNIHINNPDSKQIYTPNFRQTSTINSIGNGINNRNIVMINDNAYEFNRSPTTLHKHIQHSAGKPKLDSSMYTHYSKNLPLSDTGITLKNQDANEGMNVFDNIGHGPGNNNIVIVNSKPVYSNSMTTPTNLMNVPRQGEPFVNNLNNQNKTMYYNNNEKHEDFKVLPLKRV</sequence>
<accession>A0A8J9UBA6</accession>
<dbReference type="OrthoDB" id="6910952at2759"/>
<dbReference type="AlphaFoldDB" id="A0A8J9UBA6"/>
<dbReference type="Proteomes" id="UP000838878">
    <property type="component" value="Chromosome 12"/>
</dbReference>
<proteinExistence type="predicted"/>
<organism evidence="2 3">
    <name type="scientific">Brenthis ino</name>
    <name type="common">lesser marbled fritillary</name>
    <dbReference type="NCBI Taxonomy" id="405034"/>
    <lineage>
        <taxon>Eukaryota</taxon>
        <taxon>Metazoa</taxon>
        <taxon>Ecdysozoa</taxon>
        <taxon>Arthropoda</taxon>
        <taxon>Hexapoda</taxon>
        <taxon>Insecta</taxon>
        <taxon>Pterygota</taxon>
        <taxon>Neoptera</taxon>
        <taxon>Endopterygota</taxon>
        <taxon>Lepidoptera</taxon>
        <taxon>Glossata</taxon>
        <taxon>Ditrysia</taxon>
        <taxon>Papilionoidea</taxon>
        <taxon>Nymphalidae</taxon>
        <taxon>Heliconiinae</taxon>
        <taxon>Argynnini</taxon>
        <taxon>Brenthis</taxon>
    </lineage>
</organism>
<dbReference type="EMBL" id="OV170232">
    <property type="protein sequence ID" value="CAH0717198.1"/>
    <property type="molecule type" value="Genomic_DNA"/>
</dbReference>
<feature type="chain" id="PRO_5035449423" evidence="1">
    <location>
        <begin position="21"/>
        <end position="373"/>
    </location>
</feature>
<keyword evidence="3" id="KW-1185">Reference proteome</keyword>
<reference evidence="2" key="1">
    <citation type="submission" date="2021-12" db="EMBL/GenBank/DDBJ databases">
        <authorList>
            <person name="Martin H S."/>
        </authorList>
    </citation>
    <scope>NUCLEOTIDE SEQUENCE</scope>
</reference>
<evidence type="ECO:0000313" key="2">
    <source>
        <dbReference type="EMBL" id="CAH0717198.1"/>
    </source>
</evidence>
<feature type="signal peptide" evidence="1">
    <location>
        <begin position="1"/>
        <end position="20"/>
    </location>
</feature>
<evidence type="ECO:0000256" key="1">
    <source>
        <dbReference type="SAM" id="SignalP"/>
    </source>
</evidence>
<evidence type="ECO:0000313" key="3">
    <source>
        <dbReference type="Proteomes" id="UP000838878"/>
    </source>
</evidence>
<gene>
    <name evidence="2" type="ORF">BINO364_LOCUS3835</name>
</gene>
<name>A0A8J9UBA6_9NEOP</name>